<dbReference type="RefSeq" id="WP_115061696.1">
    <property type="nucleotide sequence ID" value="NZ_UGRY01000007.1"/>
</dbReference>
<feature type="compositionally biased region" description="Gly residues" evidence="9">
    <location>
        <begin position="334"/>
        <end position="343"/>
    </location>
</feature>
<keyword evidence="5 8" id="KW-0812">Transmembrane</keyword>
<feature type="transmembrane region" description="Helical" evidence="8">
    <location>
        <begin position="441"/>
        <end position="466"/>
    </location>
</feature>
<dbReference type="Pfam" id="PF02652">
    <property type="entry name" value="Lactate_perm"/>
    <property type="match status" value="2"/>
</dbReference>
<feature type="transmembrane region" description="Helical" evidence="8">
    <location>
        <begin position="147"/>
        <end position="167"/>
    </location>
</feature>
<dbReference type="STRING" id="1406858.GCA_000710895_06882"/>
<feature type="transmembrane region" description="Helical" evidence="8">
    <location>
        <begin position="605"/>
        <end position="626"/>
    </location>
</feature>
<feature type="transmembrane region" description="Helical" evidence="8">
    <location>
        <begin position="25"/>
        <end position="41"/>
    </location>
</feature>
<feature type="transmembrane region" description="Helical" evidence="8">
    <location>
        <begin position="53"/>
        <end position="75"/>
    </location>
</feature>
<evidence type="ECO:0000256" key="9">
    <source>
        <dbReference type="SAM" id="MobiDB-lite"/>
    </source>
</evidence>
<feature type="transmembrane region" description="Helical" evidence="8">
    <location>
        <begin position="234"/>
        <end position="251"/>
    </location>
</feature>
<evidence type="ECO:0000256" key="5">
    <source>
        <dbReference type="ARBA" id="ARBA00022692"/>
    </source>
</evidence>
<feature type="transmembrane region" description="Helical" evidence="8">
    <location>
        <begin position="518"/>
        <end position="540"/>
    </location>
</feature>
<evidence type="ECO:0000256" key="7">
    <source>
        <dbReference type="ARBA" id="ARBA00023136"/>
    </source>
</evidence>
<feature type="transmembrane region" description="Helical" evidence="8">
    <location>
        <begin position="210"/>
        <end position="228"/>
    </location>
</feature>
<dbReference type="OrthoDB" id="3691279at2"/>
<evidence type="ECO:0000313" key="11">
    <source>
        <dbReference type="Proteomes" id="UP000255467"/>
    </source>
</evidence>
<comment type="similarity">
    <text evidence="2 8">Belongs to the lactate permease family.</text>
</comment>
<evidence type="ECO:0000256" key="4">
    <source>
        <dbReference type="ARBA" id="ARBA00022475"/>
    </source>
</evidence>
<dbReference type="AlphaFoldDB" id="A0A379JM60"/>
<feature type="compositionally biased region" description="Low complexity" evidence="9">
    <location>
        <begin position="260"/>
        <end position="274"/>
    </location>
</feature>
<evidence type="ECO:0000313" key="10">
    <source>
        <dbReference type="EMBL" id="SUD49301.1"/>
    </source>
</evidence>
<keyword evidence="3 8" id="KW-0813">Transport</keyword>
<evidence type="ECO:0000256" key="6">
    <source>
        <dbReference type="ARBA" id="ARBA00022989"/>
    </source>
</evidence>
<keyword evidence="7 8" id="KW-0472">Membrane</keyword>
<feature type="transmembrane region" description="Helical" evidence="8">
    <location>
        <begin position="560"/>
        <end position="585"/>
    </location>
</feature>
<feature type="region of interest" description="Disordered" evidence="9">
    <location>
        <begin position="313"/>
        <end position="343"/>
    </location>
</feature>
<gene>
    <name evidence="10" type="ORF">NCTC1934_06653</name>
</gene>
<evidence type="ECO:0000256" key="2">
    <source>
        <dbReference type="ARBA" id="ARBA00010100"/>
    </source>
</evidence>
<dbReference type="GO" id="GO:0005886">
    <property type="term" value="C:plasma membrane"/>
    <property type="evidence" value="ECO:0007669"/>
    <property type="project" value="UniProtKB-SubCell"/>
</dbReference>
<dbReference type="PANTHER" id="PTHR30003:SF0">
    <property type="entry name" value="GLYCOLATE PERMEASE GLCA-RELATED"/>
    <property type="match status" value="1"/>
</dbReference>
<keyword evidence="6 8" id="KW-1133">Transmembrane helix</keyword>
<dbReference type="GO" id="GO:0015295">
    <property type="term" value="F:solute:proton symporter activity"/>
    <property type="evidence" value="ECO:0007669"/>
    <property type="project" value="TreeGrafter"/>
</dbReference>
<dbReference type="InterPro" id="IPR003804">
    <property type="entry name" value="Lactate_perm"/>
</dbReference>
<dbReference type="EMBL" id="UGRY01000007">
    <property type="protein sequence ID" value="SUD49301.1"/>
    <property type="molecule type" value="Genomic_DNA"/>
</dbReference>
<evidence type="ECO:0000256" key="1">
    <source>
        <dbReference type="ARBA" id="ARBA00004651"/>
    </source>
</evidence>
<accession>A0A379JM60</accession>
<proteinExistence type="inferred from homology"/>
<name>A0A379JM60_9NOCA</name>
<organism evidence="10 11">
    <name type="scientific">Nocardia otitidiscaviarum</name>
    <dbReference type="NCBI Taxonomy" id="1823"/>
    <lineage>
        <taxon>Bacteria</taxon>
        <taxon>Bacillati</taxon>
        <taxon>Actinomycetota</taxon>
        <taxon>Actinomycetes</taxon>
        <taxon>Mycobacteriales</taxon>
        <taxon>Nocardiaceae</taxon>
        <taxon>Nocardia</taxon>
    </lineage>
</organism>
<protein>
    <recommendedName>
        <fullName evidence="8">L-lactate permease</fullName>
    </recommendedName>
</protein>
<feature type="transmembrane region" description="Helical" evidence="8">
    <location>
        <begin position="415"/>
        <end position="435"/>
    </location>
</feature>
<evidence type="ECO:0000256" key="8">
    <source>
        <dbReference type="RuleBase" id="RU365092"/>
    </source>
</evidence>
<keyword evidence="4 8" id="KW-1003">Cell membrane</keyword>
<comment type="function">
    <text evidence="8">Uptake of L-lactate across the membrane. Can also transport D-lactate and glycolate.</text>
</comment>
<feature type="region of interest" description="Disordered" evidence="9">
    <location>
        <begin position="260"/>
        <end position="287"/>
    </location>
</feature>
<sequence length="627" mass="62856">MVLVAAVIPLVVVLGMITGLRRPAHWAAVAGVGAAVLLIGWRPEFALPRTALGTGAAGAGLLVLNAAAVMLPGVYLSQVLTRRGVHESLQEWVRALPLSGPAKVALVVAGIAPMVEALTGFGVSLLVTVPVLLALAPPATALRQAMLGMNIMPWGTLGLATVIGAALTDLPLPTLGTATAVTSALVFPLVTVWAALLARPYHRLRTTVQAAGAGGLLALTLLVCNHLGVVSPAGVLAGLCTTAVGLLLCAARRPSGAAQTAEATSEATVAGTAGRNRAHPRRTTGSRDMEARRIFRAAHPTARDGVRNADVSRFARGGTGRGARNRSAASFPGGATGGGGEGGCASRCSRAVAVGGADRGWLRRFSRGAGIVGGVIPRRGGMARGGGVGAGERRPAFGLGDGSVRPGRLVPPGTVLYAYGLVLGGIATLRAATAVGVPSVALHAGGASFALLASPGLPLLVAALVLDRGRVRWAEVRAALMRVGRPLLALTGFVVLGRLMVDGGMIERVGGAVAAAPPLVIALAAPALGMLGGFVTGSNVGGNVLTMPLQQQLAPSGLEVWFAAVQNSGAGHAVFTSLPMIMLILAVAGDRASGAGVSENALLRFGLRVALAIYAALAAVIVALSLV</sequence>
<evidence type="ECO:0000256" key="3">
    <source>
        <dbReference type="ARBA" id="ARBA00022448"/>
    </source>
</evidence>
<keyword evidence="11" id="KW-1185">Reference proteome</keyword>
<feature type="transmembrane region" description="Helical" evidence="8">
    <location>
        <begin position="487"/>
        <end position="506"/>
    </location>
</feature>
<feature type="transmembrane region" description="Helical" evidence="8">
    <location>
        <begin position="179"/>
        <end position="198"/>
    </location>
</feature>
<dbReference type="Proteomes" id="UP000255467">
    <property type="component" value="Unassembled WGS sequence"/>
</dbReference>
<dbReference type="PANTHER" id="PTHR30003">
    <property type="entry name" value="L-LACTATE PERMEASE"/>
    <property type="match status" value="1"/>
</dbReference>
<feature type="transmembrane region" description="Helical" evidence="8">
    <location>
        <begin position="104"/>
        <end position="135"/>
    </location>
</feature>
<reference evidence="10 11" key="1">
    <citation type="submission" date="2018-06" db="EMBL/GenBank/DDBJ databases">
        <authorList>
            <consortium name="Pathogen Informatics"/>
            <person name="Doyle S."/>
        </authorList>
    </citation>
    <scope>NUCLEOTIDE SEQUENCE [LARGE SCALE GENOMIC DNA]</scope>
    <source>
        <strain evidence="10 11">NCTC1934</strain>
    </source>
</reference>
<comment type="subcellular location">
    <subcellularLocation>
        <location evidence="1 8">Cell membrane</location>
        <topology evidence="1 8">Multi-pass membrane protein</topology>
    </subcellularLocation>
</comment>
<dbReference type="GO" id="GO:0015129">
    <property type="term" value="F:lactate transmembrane transporter activity"/>
    <property type="evidence" value="ECO:0007669"/>
    <property type="project" value="UniProtKB-UniRule"/>
</dbReference>